<keyword evidence="1" id="KW-0812">Transmembrane</keyword>
<evidence type="ECO:0000313" key="2">
    <source>
        <dbReference type="EMBL" id="KAK4170595.1"/>
    </source>
</evidence>
<dbReference type="Proteomes" id="UP001302321">
    <property type="component" value="Unassembled WGS sequence"/>
</dbReference>
<feature type="non-terminal residue" evidence="2">
    <location>
        <position position="253"/>
    </location>
</feature>
<feature type="transmembrane region" description="Helical" evidence="1">
    <location>
        <begin position="209"/>
        <end position="228"/>
    </location>
</feature>
<name>A0AAN6VVU1_9PEZI</name>
<reference evidence="2" key="1">
    <citation type="journal article" date="2023" name="Mol. Phylogenet. Evol.">
        <title>Genome-scale phylogeny and comparative genomics of the fungal order Sordariales.</title>
        <authorList>
            <person name="Hensen N."/>
            <person name="Bonometti L."/>
            <person name="Westerberg I."/>
            <person name="Brannstrom I.O."/>
            <person name="Guillou S."/>
            <person name="Cros-Aarteil S."/>
            <person name="Calhoun S."/>
            <person name="Haridas S."/>
            <person name="Kuo A."/>
            <person name="Mondo S."/>
            <person name="Pangilinan J."/>
            <person name="Riley R."/>
            <person name="LaButti K."/>
            <person name="Andreopoulos B."/>
            <person name="Lipzen A."/>
            <person name="Chen C."/>
            <person name="Yan M."/>
            <person name="Daum C."/>
            <person name="Ng V."/>
            <person name="Clum A."/>
            <person name="Steindorff A."/>
            <person name="Ohm R.A."/>
            <person name="Martin F."/>
            <person name="Silar P."/>
            <person name="Natvig D.O."/>
            <person name="Lalanne C."/>
            <person name="Gautier V."/>
            <person name="Ament-Velasquez S.L."/>
            <person name="Kruys A."/>
            <person name="Hutchinson M.I."/>
            <person name="Powell A.J."/>
            <person name="Barry K."/>
            <person name="Miller A.N."/>
            <person name="Grigoriev I.V."/>
            <person name="Debuchy R."/>
            <person name="Gladieux P."/>
            <person name="Hiltunen Thoren M."/>
            <person name="Johannesson H."/>
        </authorList>
    </citation>
    <scope>NUCLEOTIDE SEQUENCE</scope>
    <source>
        <strain evidence="2">CBS 892.96</strain>
    </source>
</reference>
<protein>
    <submittedName>
        <fullName evidence="2">Uncharacterized protein</fullName>
    </submittedName>
</protein>
<dbReference type="EMBL" id="MU866967">
    <property type="protein sequence ID" value="KAK4170595.1"/>
    <property type="molecule type" value="Genomic_DNA"/>
</dbReference>
<feature type="transmembrane region" description="Helical" evidence="1">
    <location>
        <begin position="131"/>
        <end position="154"/>
    </location>
</feature>
<accession>A0AAN6VVU1</accession>
<evidence type="ECO:0000256" key="1">
    <source>
        <dbReference type="SAM" id="Phobius"/>
    </source>
</evidence>
<feature type="transmembrane region" description="Helical" evidence="1">
    <location>
        <begin position="36"/>
        <end position="57"/>
    </location>
</feature>
<comment type="caution">
    <text evidence="2">The sequence shown here is derived from an EMBL/GenBank/DDBJ whole genome shotgun (WGS) entry which is preliminary data.</text>
</comment>
<keyword evidence="1" id="KW-0472">Membrane</keyword>
<sequence length="253" mass="28373">FLQLGTASPLSIRNNGPQGHFDPKVEQLFDRYNVPYGVLGAISHTIMMYTLGCHLFGRRPLMPWKYLTHHLVDVVVTSCMAIVTVTLGSLNVSEVQESRALVMLLAMNIIFGLVMDGVMVHRYFYRERKGLMLRLAGWLCILCVAGLLSSQMLVYITGNKRLDDTRWQWSDPGIIIIAVMGIGGGAIAVLSFFLMWRSNALYEGKRKPIAAYIFFFVGLICALGWFWLADYGPVIVTGNTMGQPRQNGNALFW</sequence>
<feature type="non-terminal residue" evidence="2">
    <location>
        <position position="1"/>
    </location>
</feature>
<feature type="transmembrane region" description="Helical" evidence="1">
    <location>
        <begin position="100"/>
        <end position="119"/>
    </location>
</feature>
<organism evidence="2 3">
    <name type="scientific">Triangularia setosa</name>
    <dbReference type="NCBI Taxonomy" id="2587417"/>
    <lineage>
        <taxon>Eukaryota</taxon>
        <taxon>Fungi</taxon>
        <taxon>Dikarya</taxon>
        <taxon>Ascomycota</taxon>
        <taxon>Pezizomycotina</taxon>
        <taxon>Sordariomycetes</taxon>
        <taxon>Sordariomycetidae</taxon>
        <taxon>Sordariales</taxon>
        <taxon>Podosporaceae</taxon>
        <taxon>Triangularia</taxon>
    </lineage>
</organism>
<feature type="transmembrane region" description="Helical" evidence="1">
    <location>
        <begin position="69"/>
        <end position="88"/>
    </location>
</feature>
<evidence type="ECO:0000313" key="3">
    <source>
        <dbReference type="Proteomes" id="UP001302321"/>
    </source>
</evidence>
<reference evidence="2" key="2">
    <citation type="submission" date="2023-05" db="EMBL/GenBank/DDBJ databases">
        <authorList>
            <consortium name="Lawrence Berkeley National Laboratory"/>
            <person name="Steindorff A."/>
            <person name="Hensen N."/>
            <person name="Bonometti L."/>
            <person name="Westerberg I."/>
            <person name="Brannstrom I.O."/>
            <person name="Guillou S."/>
            <person name="Cros-Aarteil S."/>
            <person name="Calhoun S."/>
            <person name="Haridas S."/>
            <person name="Kuo A."/>
            <person name="Mondo S."/>
            <person name="Pangilinan J."/>
            <person name="Riley R."/>
            <person name="Labutti K."/>
            <person name="Andreopoulos B."/>
            <person name="Lipzen A."/>
            <person name="Chen C."/>
            <person name="Yanf M."/>
            <person name="Daum C."/>
            <person name="Ng V."/>
            <person name="Clum A."/>
            <person name="Ohm R."/>
            <person name="Martin F."/>
            <person name="Silar P."/>
            <person name="Natvig D."/>
            <person name="Lalanne C."/>
            <person name="Gautier V."/>
            <person name="Ament-Velasquez S.L."/>
            <person name="Kruys A."/>
            <person name="Hutchinson M.I."/>
            <person name="Powell A.J."/>
            <person name="Barry K."/>
            <person name="Miller A.N."/>
            <person name="Grigoriev I.V."/>
            <person name="Debuchy R."/>
            <person name="Gladieux P."/>
            <person name="Thoren M.H."/>
            <person name="Johannesson H."/>
        </authorList>
    </citation>
    <scope>NUCLEOTIDE SEQUENCE</scope>
    <source>
        <strain evidence="2">CBS 892.96</strain>
    </source>
</reference>
<proteinExistence type="predicted"/>
<keyword evidence="3" id="KW-1185">Reference proteome</keyword>
<dbReference type="AlphaFoldDB" id="A0AAN6VVU1"/>
<gene>
    <name evidence="2" type="ORF">QBC36DRAFT_372070</name>
</gene>
<feature type="transmembrane region" description="Helical" evidence="1">
    <location>
        <begin position="174"/>
        <end position="197"/>
    </location>
</feature>
<keyword evidence="1" id="KW-1133">Transmembrane helix</keyword>